<evidence type="ECO:0000313" key="2">
    <source>
        <dbReference type="Proteomes" id="UP001165960"/>
    </source>
</evidence>
<sequence length="98" mass="11105">MSPKSKIHTPRYASQPSGRRSISENHRVVESVLSDDLVAHIRMTEFDDMLSNGFTFSKLTDLRGLSPSNKKYTLKLTLTPSNANDTPSFKKRLSIFNF</sequence>
<dbReference type="EMBL" id="QTSX02007108">
    <property type="protein sequence ID" value="KAJ9051557.1"/>
    <property type="molecule type" value="Genomic_DNA"/>
</dbReference>
<dbReference type="Proteomes" id="UP001165960">
    <property type="component" value="Unassembled WGS sequence"/>
</dbReference>
<accession>A0ACC2RNB2</accession>
<proteinExistence type="predicted"/>
<gene>
    <name evidence="1" type="ORF">DSO57_1003496</name>
</gene>
<name>A0ACC2RNB2_9FUNG</name>
<evidence type="ECO:0000313" key="1">
    <source>
        <dbReference type="EMBL" id="KAJ9051557.1"/>
    </source>
</evidence>
<reference evidence="1" key="1">
    <citation type="submission" date="2022-04" db="EMBL/GenBank/DDBJ databases">
        <title>Genome of the entomopathogenic fungus Entomophthora muscae.</title>
        <authorList>
            <person name="Elya C."/>
            <person name="Lovett B.R."/>
            <person name="Lee E."/>
            <person name="Macias A.M."/>
            <person name="Hajek A.E."/>
            <person name="De Bivort B.L."/>
            <person name="Kasson M.T."/>
            <person name="De Fine Licht H.H."/>
            <person name="Stajich J.E."/>
        </authorList>
    </citation>
    <scope>NUCLEOTIDE SEQUENCE</scope>
    <source>
        <strain evidence="1">Berkeley</strain>
    </source>
</reference>
<protein>
    <submittedName>
        <fullName evidence="1">Uncharacterized protein</fullName>
    </submittedName>
</protein>
<organism evidence="1 2">
    <name type="scientific">Entomophthora muscae</name>
    <dbReference type="NCBI Taxonomy" id="34485"/>
    <lineage>
        <taxon>Eukaryota</taxon>
        <taxon>Fungi</taxon>
        <taxon>Fungi incertae sedis</taxon>
        <taxon>Zoopagomycota</taxon>
        <taxon>Entomophthoromycotina</taxon>
        <taxon>Entomophthoromycetes</taxon>
        <taxon>Entomophthorales</taxon>
        <taxon>Entomophthoraceae</taxon>
        <taxon>Entomophthora</taxon>
    </lineage>
</organism>
<comment type="caution">
    <text evidence="1">The sequence shown here is derived from an EMBL/GenBank/DDBJ whole genome shotgun (WGS) entry which is preliminary data.</text>
</comment>
<keyword evidence="2" id="KW-1185">Reference proteome</keyword>